<dbReference type="Pfam" id="PF04181">
    <property type="entry name" value="RPAP2_Rtr1"/>
    <property type="match status" value="1"/>
</dbReference>
<keyword evidence="3 12" id="KW-0479">Metal-binding</keyword>
<dbReference type="PANTHER" id="PTHR14732:SF0">
    <property type="entry name" value="RNA POLYMERASE II SUBUNIT B1 CTD PHOSPHATASE RPAP2-RELATED"/>
    <property type="match status" value="1"/>
</dbReference>
<evidence type="ECO:0000256" key="6">
    <source>
        <dbReference type="ARBA" id="ARBA00022833"/>
    </source>
</evidence>
<evidence type="ECO:0000313" key="16">
    <source>
        <dbReference type="Proteomes" id="UP001607302"/>
    </source>
</evidence>
<dbReference type="InterPro" id="IPR038534">
    <property type="entry name" value="Rtr1/RPAP2_sf"/>
</dbReference>
<dbReference type="InterPro" id="IPR007308">
    <property type="entry name" value="Rtr1/RPAP2_dom"/>
</dbReference>
<keyword evidence="8 12" id="KW-0539">Nucleus</keyword>
<accession>A0ABD2AYP6</accession>
<comment type="catalytic activity">
    <reaction evidence="9 12">
        <text>O-phospho-L-seryl-[protein] + H2O = L-seryl-[protein] + phosphate</text>
        <dbReference type="Rhea" id="RHEA:20629"/>
        <dbReference type="Rhea" id="RHEA-COMP:9863"/>
        <dbReference type="Rhea" id="RHEA-COMP:11604"/>
        <dbReference type="ChEBI" id="CHEBI:15377"/>
        <dbReference type="ChEBI" id="CHEBI:29999"/>
        <dbReference type="ChEBI" id="CHEBI:43474"/>
        <dbReference type="ChEBI" id="CHEBI:83421"/>
        <dbReference type="EC" id="3.1.3.16"/>
    </reaction>
</comment>
<dbReference type="EMBL" id="JAUDFV010000138">
    <property type="protein sequence ID" value="KAL2725595.1"/>
    <property type="molecule type" value="Genomic_DNA"/>
</dbReference>
<comment type="caution">
    <text evidence="15">The sequence shown here is derived from an EMBL/GenBank/DDBJ whole genome shotgun (WGS) entry which is preliminary data.</text>
</comment>
<dbReference type="Gene3D" id="1.25.40.820">
    <property type="match status" value="1"/>
</dbReference>
<comment type="function">
    <text evidence="12">Putative RNA polymerase II subunit B1 C-terminal domain (CTD) phosphatase involved in RNA polymerase II transcription regulation.</text>
</comment>
<organism evidence="15 16">
    <name type="scientific">Vespula squamosa</name>
    <name type="common">Southern yellow jacket</name>
    <name type="synonym">Wasp</name>
    <dbReference type="NCBI Taxonomy" id="30214"/>
    <lineage>
        <taxon>Eukaryota</taxon>
        <taxon>Metazoa</taxon>
        <taxon>Ecdysozoa</taxon>
        <taxon>Arthropoda</taxon>
        <taxon>Hexapoda</taxon>
        <taxon>Insecta</taxon>
        <taxon>Pterygota</taxon>
        <taxon>Neoptera</taxon>
        <taxon>Endopterygota</taxon>
        <taxon>Hymenoptera</taxon>
        <taxon>Apocrita</taxon>
        <taxon>Aculeata</taxon>
        <taxon>Vespoidea</taxon>
        <taxon>Vespidae</taxon>
        <taxon>Vespinae</taxon>
        <taxon>Vespula</taxon>
    </lineage>
</organism>
<evidence type="ECO:0000256" key="8">
    <source>
        <dbReference type="ARBA" id="ARBA00023242"/>
    </source>
</evidence>
<dbReference type="PANTHER" id="PTHR14732">
    <property type="entry name" value="RNA POLYMERASE II SUBUNIT B1 CTD PHOSPHATASE RPAP2-RELATED"/>
    <property type="match status" value="1"/>
</dbReference>
<evidence type="ECO:0000256" key="10">
    <source>
        <dbReference type="ARBA" id="ARBA00048336"/>
    </source>
</evidence>
<evidence type="ECO:0000256" key="1">
    <source>
        <dbReference type="ARBA" id="ARBA00004123"/>
    </source>
</evidence>
<dbReference type="Proteomes" id="UP001607302">
    <property type="component" value="Unassembled WGS sequence"/>
</dbReference>
<evidence type="ECO:0000259" key="14">
    <source>
        <dbReference type="PROSITE" id="PS51479"/>
    </source>
</evidence>
<evidence type="ECO:0000256" key="7">
    <source>
        <dbReference type="ARBA" id="ARBA00022912"/>
    </source>
</evidence>
<dbReference type="InterPro" id="IPR039693">
    <property type="entry name" value="Rtr1/RPAP2"/>
</dbReference>
<dbReference type="PROSITE" id="PS51479">
    <property type="entry name" value="ZF_RTR1"/>
    <property type="match status" value="1"/>
</dbReference>
<keyword evidence="5 12" id="KW-0378">Hydrolase</keyword>
<dbReference type="EC" id="3.1.3.16" evidence="12"/>
<proteinExistence type="inferred from homology"/>
<comment type="similarity">
    <text evidence="2 11 12">Belongs to the RPAP2 family.</text>
</comment>
<dbReference type="AlphaFoldDB" id="A0ABD2AYP6"/>
<evidence type="ECO:0000256" key="5">
    <source>
        <dbReference type="ARBA" id="ARBA00022801"/>
    </source>
</evidence>
<keyword evidence="7 12" id="KW-0904">Protein phosphatase</keyword>
<evidence type="ECO:0000256" key="12">
    <source>
        <dbReference type="RuleBase" id="RU367080"/>
    </source>
</evidence>
<evidence type="ECO:0000313" key="15">
    <source>
        <dbReference type="EMBL" id="KAL2725595.1"/>
    </source>
</evidence>
<gene>
    <name evidence="15" type="ORF">V1478_008268</name>
</gene>
<feature type="region of interest" description="Disordered" evidence="13">
    <location>
        <begin position="1"/>
        <end position="22"/>
    </location>
</feature>
<dbReference type="GO" id="GO:0043175">
    <property type="term" value="F:RNA polymerase core enzyme binding"/>
    <property type="evidence" value="ECO:0007669"/>
    <property type="project" value="UniProtKB-UniRule"/>
</dbReference>
<keyword evidence="6 12" id="KW-0862">Zinc</keyword>
<evidence type="ECO:0000256" key="13">
    <source>
        <dbReference type="SAM" id="MobiDB-lite"/>
    </source>
</evidence>
<comment type="subcellular location">
    <subcellularLocation>
        <location evidence="1 12">Nucleus</location>
    </subcellularLocation>
</comment>
<sequence>MNDSILNSHTKKQSAERMKTRKKMSKTQIQLAIIKKKQCDARALKIVEQLLEPTVETKWLLQNLQHINKSHMEDVIEERAIVKLCGYVLCKNPITVIITQQFHISTKRNKVYDVTRRKNFCSSHCYGACNYLLEQMLTSPLWLREQEEIPVFHLLSSNLQTKKNMLGDEIYVNDIDILSENNKEYIEPAEKFEEAKSRILDKVTNACNKLPDNNDKRSNIISNEYTDFENISSEYFIPKDIQTEDSKMHNNLKSYLDTMTNKNNLSINTKCSNENNESFNEIVQKCYEVPVLTENSETLLNCEKHENIIPNNIQIVEKECKEDKKVNEFIIISQDVLDKKEYPIENKREKYENVEEMNNNKIIRNTSTKNMRKKKISENLEQSSTKFYTLTMRVEKSVKEWITEDTISFLQGDSDIRLQLMENFIQHERYVQLCKKLNKLQLQDEKEDRIDLSSNTLKPLPHFSILREEADKIELKVQAFYEGRMVIDQPKKIVENNETCISYPILPLIDAHAPKALRRKIFLDKLHKILPDLLHMLASSTQCYTLIEYIHDNSSSTLMKGLVNTFSLSASNIVFKTAEWTLVGLIIIKMLSIMDPQLKILLATKQASMYISMVLMSYKLDSYYLDRFIIELTNNPKIFEIK</sequence>
<dbReference type="GO" id="GO:0008270">
    <property type="term" value="F:zinc ion binding"/>
    <property type="evidence" value="ECO:0007669"/>
    <property type="project" value="UniProtKB-KW"/>
</dbReference>
<evidence type="ECO:0000256" key="9">
    <source>
        <dbReference type="ARBA" id="ARBA00047761"/>
    </source>
</evidence>
<evidence type="ECO:0000256" key="2">
    <source>
        <dbReference type="ARBA" id="ARBA00005676"/>
    </source>
</evidence>
<dbReference type="GO" id="GO:0008420">
    <property type="term" value="F:RNA polymerase II CTD heptapeptide repeat phosphatase activity"/>
    <property type="evidence" value="ECO:0007669"/>
    <property type="project" value="UniProtKB-UniRule"/>
</dbReference>
<name>A0ABD2AYP6_VESSQ</name>
<keyword evidence="4 12" id="KW-0863">Zinc-finger</keyword>
<comment type="catalytic activity">
    <reaction evidence="10 12">
        <text>O-phospho-L-threonyl-[protein] + H2O = L-threonyl-[protein] + phosphate</text>
        <dbReference type="Rhea" id="RHEA:47004"/>
        <dbReference type="Rhea" id="RHEA-COMP:11060"/>
        <dbReference type="Rhea" id="RHEA-COMP:11605"/>
        <dbReference type="ChEBI" id="CHEBI:15377"/>
        <dbReference type="ChEBI" id="CHEBI:30013"/>
        <dbReference type="ChEBI" id="CHEBI:43474"/>
        <dbReference type="ChEBI" id="CHEBI:61977"/>
        <dbReference type="EC" id="3.1.3.16"/>
    </reaction>
</comment>
<feature type="domain" description="RTR1-type" evidence="14">
    <location>
        <begin position="62"/>
        <end position="145"/>
    </location>
</feature>
<evidence type="ECO:0000256" key="11">
    <source>
        <dbReference type="PROSITE-ProRule" id="PRU00812"/>
    </source>
</evidence>
<reference evidence="15 16" key="1">
    <citation type="journal article" date="2024" name="Ann. Entomol. Soc. Am.">
        <title>Genomic analyses of the southern and eastern yellowjacket wasps (Hymenoptera: Vespidae) reveal evolutionary signatures of social life.</title>
        <authorList>
            <person name="Catto M.A."/>
            <person name="Caine P.B."/>
            <person name="Orr S.E."/>
            <person name="Hunt B.G."/>
            <person name="Goodisman M.A.D."/>
        </authorList>
    </citation>
    <scope>NUCLEOTIDE SEQUENCE [LARGE SCALE GENOMIC DNA]</scope>
    <source>
        <strain evidence="15">233</strain>
        <tissue evidence="15">Head and thorax</tissue>
    </source>
</reference>
<evidence type="ECO:0000256" key="4">
    <source>
        <dbReference type="ARBA" id="ARBA00022771"/>
    </source>
</evidence>
<dbReference type="GO" id="GO:0005634">
    <property type="term" value="C:nucleus"/>
    <property type="evidence" value="ECO:0007669"/>
    <property type="project" value="UniProtKB-SubCell"/>
</dbReference>
<evidence type="ECO:0000256" key="3">
    <source>
        <dbReference type="ARBA" id="ARBA00022723"/>
    </source>
</evidence>
<keyword evidence="16" id="KW-1185">Reference proteome</keyword>
<protein>
    <recommendedName>
        <fullName evidence="12">RNA polymerase II subunit B1 CTD phosphatase RPAP2 homolog</fullName>
        <ecNumber evidence="12">3.1.3.16</ecNumber>
    </recommendedName>
</protein>